<dbReference type="GO" id="GO:0005975">
    <property type="term" value="P:carbohydrate metabolic process"/>
    <property type="evidence" value="ECO:0007669"/>
    <property type="project" value="UniProtKB-ARBA"/>
</dbReference>
<sequence>MVLVYVNKVTDTLLFARQEFCRYMTKITEGIRFEPTVSKDDRGVHLLVDPNLSIKAQSDNHEAKDCYNIEANGTDIAIVGNSDRAVLLGVYRYLTECGYLFLGPGPEHEQVPDKIDLKNHCFTLIEQAHYNNRGVSLEGADSLDDVLHFIDWLPKLGGNSFFIHLKNPYVFLKRWYEHDHNPKLGAEPFSLDIAECMTERIEYELSKRALLRSRLSHEWFGGKIDFSATQGWNDDEHSTPSSNTQLALLNSERALYSPNKEVEGLCLHDSKVCEAFIEGIVSYAVSRPDIDYLHIELLDVFDSKCECEKCRNVDLTDRYTEIFNRLDDRLTEEGMPTHLCFEERYGIFKVSVFQNLKTPNRFVRTMVPNRDSFEVTLGEARVLESKRGLRRIKSLIYDSPLKFTHFGDLGYISLSQTIAGDLKSLDTVGISGYISCQEIRVGLPNHFPNYVMAKMSWDPSLLFDDLIKEYFEGAYGSEWKKVYTYLEQLSKLSSPDYVSGKGTRIDNELASKFTEVSKVIIRFSPVKVSHFRLDNKVHRNYWQVLSYHDLFCEKWCKVLFYQALGQEEEVSKEALSLIRFIRDNEKDYRSYLDVYSFIEGITAYTGLKI</sequence>
<accession>A0A430ABL1</accession>
<comment type="caution">
    <text evidence="2">The sequence shown here is derived from an EMBL/GenBank/DDBJ whole genome shotgun (WGS) entry which is preliminary data.</text>
</comment>
<reference evidence="2 3" key="1">
    <citation type="submission" date="2017-05" db="EMBL/GenBank/DDBJ databases">
        <title>Vagococcus spp. assemblies.</title>
        <authorList>
            <person name="Gulvik C.A."/>
        </authorList>
    </citation>
    <scope>NUCLEOTIDE SEQUENCE [LARGE SCALE GENOMIC DNA]</scope>
    <source>
        <strain evidence="2 3">CCUG 41755</strain>
    </source>
</reference>
<protein>
    <recommendedName>
        <fullName evidence="4">DUF4838 domain-containing protein</fullName>
    </recommendedName>
</protein>
<dbReference type="InterPro" id="IPR029018">
    <property type="entry name" value="Hex-like_dom2"/>
</dbReference>
<dbReference type="AlphaFoldDB" id="A0A430ABL1"/>
<dbReference type="Proteomes" id="UP000287101">
    <property type="component" value="Unassembled WGS sequence"/>
</dbReference>
<evidence type="ECO:0000313" key="3">
    <source>
        <dbReference type="Proteomes" id="UP000287101"/>
    </source>
</evidence>
<proteinExistence type="predicted"/>
<evidence type="ECO:0000256" key="1">
    <source>
        <dbReference type="ARBA" id="ARBA00022801"/>
    </source>
</evidence>
<name>A0A430ABL1_9ENTE</name>
<dbReference type="GO" id="GO:0016787">
    <property type="term" value="F:hydrolase activity"/>
    <property type="evidence" value="ECO:0007669"/>
    <property type="project" value="UniProtKB-KW"/>
</dbReference>
<evidence type="ECO:0008006" key="4">
    <source>
        <dbReference type="Google" id="ProtNLM"/>
    </source>
</evidence>
<evidence type="ECO:0000313" key="2">
    <source>
        <dbReference type="EMBL" id="RSU04571.1"/>
    </source>
</evidence>
<organism evidence="2 3">
    <name type="scientific">Vagococcus fessus</name>
    <dbReference type="NCBI Taxonomy" id="120370"/>
    <lineage>
        <taxon>Bacteria</taxon>
        <taxon>Bacillati</taxon>
        <taxon>Bacillota</taxon>
        <taxon>Bacilli</taxon>
        <taxon>Lactobacillales</taxon>
        <taxon>Enterococcaceae</taxon>
        <taxon>Vagococcus</taxon>
    </lineage>
</organism>
<gene>
    <name evidence="2" type="ORF">CBF31_00725</name>
</gene>
<keyword evidence="3" id="KW-1185">Reference proteome</keyword>
<dbReference type="Gene3D" id="3.30.379.10">
    <property type="entry name" value="Chitobiase/beta-hexosaminidase domain 2-like"/>
    <property type="match status" value="1"/>
</dbReference>
<keyword evidence="1" id="KW-0378">Hydrolase</keyword>
<dbReference type="EMBL" id="NGJY01000001">
    <property type="protein sequence ID" value="RSU04571.1"/>
    <property type="molecule type" value="Genomic_DNA"/>
</dbReference>
<dbReference type="OrthoDB" id="3242535at2"/>
<dbReference type="RefSeq" id="WP_126829962.1">
    <property type="nucleotide sequence ID" value="NZ_CBCRYB010000006.1"/>
</dbReference>